<sequence length="301" mass="33121">MPDKILISGGSGLIGMELSKLLMENGFEVAHLTRSKEANFPYKQFEWDIPAQKIEEEAMEFADAVIHLAGASVADKRWTDKRKKQIIKSRTESASLLRKAIERQGRKIQYFIGASGVNYYGVDTGDQLMTEEDPAGESFLPNVCKKWEQATDEIAALGIKTAKVRIGVVLAEKGGALSQLEQPIKLGVGAPLGSGKQFMSWIHINDLCGIFLHMLKNKPAGTFNAVAPNPVTNEELTKAVARELNKPLWLPNIPPFAMKLLLGEMAAMILGGVKASSGKIEEAKYSFKFDNIELALKEIYQ</sequence>
<dbReference type="PANTHER" id="PTHR11092">
    <property type="entry name" value="SUGAR NUCLEOTIDE EPIMERASE RELATED"/>
    <property type="match status" value="1"/>
</dbReference>
<feature type="domain" description="DUF1731" evidence="3">
    <location>
        <begin position="253"/>
        <end position="299"/>
    </location>
</feature>
<dbReference type="SUPFAM" id="SSF51735">
    <property type="entry name" value="NAD(P)-binding Rossmann-fold domains"/>
    <property type="match status" value="1"/>
</dbReference>
<dbReference type="Gene3D" id="3.40.50.720">
    <property type="entry name" value="NAD(P)-binding Rossmann-like Domain"/>
    <property type="match status" value="1"/>
</dbReference>
<proteinExistence type="inferred from homology"/>
<dbReference type="InterPro" id="IPR001509">
    <property type="entry name" value="Epimerase_deHydtase"/>
</dbReference>
<dbReference type="Pfam" id="PF01370">
    <property type="entry name" value="Epimerase"/>
    <property type="match status" value="1"/>
</dbReference>
<dbReference type="InterPro" id="IPR036291">
    <property type="entry name" value="NAD(P)-bd_dom_sf"/>
</dbReference>
<protein>
    <submittedName>
        <fullName evidence="4">TIGR01777 family oxidoreductase</fullName>
    </submittedName>
</protein>
<evidence type="ECO:0000313" key="4">
    <source>
        <dbReference type="EMBL" id="MBK6265540.1"/>
    </source>
</evidence>
<comment type="similarity">
    <text evidence="1">Belongs to the NAD(P)-dependent epimerase/dehydratase family. SDR39U1 subfamily.</text>
</comment>
<organism evidence="4 5">
    <name type="scientific">Marivirga aurantiaca</name>
    <dbReference type="NCBI Taxonomy" id="2802615"/>
    <lineage>
        <taxon>Bacteria</taxon>
        <taxon>Pseudomonadati</taxon>
        <taxon>Bacteroidota</taxon>
        <taxon>Cytophagia</taxon>
        <taxon>Cytophagales</taxon>
        <taxon>Marivirgaceae</taxon>
        <taxon>Marivirga</taxon>
    </lineage>
</organism>
<dbReference type="Pfam" id="PF08338">
    <property type="entry name" value="DUF1731"/>
    <property type="match status" value="1"/>
</dbReference>
<evidence type="ECO:0000313" key="5">
    <source>
        <dbReference type="Proteomes" id="UP000611723"/>
    </source>
</evidence>
<dbReference type="AlphaFoldDB" id="A0A935C8J9"/>
<keyword evidence="5" id="KW-1185">Reference proteome</keyword>
<dbReference type="InterPro" id="IPR013549">
    <property type="entry name" value="DUF1731"/>
</dbReference>
<dbReference type="Proteomes" id="UP000611723">
    <property type="component" value="Unassembled WGS sequence"/>
</dbReference>
<name>A0A935C8J9_9BACT</name>
<reference evidence="4" key="1">
    <citation type="submission" date="2021-01" db="EMBL/GenBank/DDBJ databases">
        <title>Marivirga aurantiaca sp. nov., isolated from intertidal surface sediments.</title>
        <authorList>
            <person name="Zhang M."/>
        </authorList>
    </citation>
    <scope>NUCLEOTIDE SEQUENCE</scope>
    <source>
        <strain evidence="4">S37H4</strain>
    </source>
</reference>
<accession>A0A935C8J9</accession>
<dbReference type="RefSeq" id="WP_201431220.1">
    <property type="nucleotide sequence ID" value="NZ_JAEQBW010000004.1"/>
</dbReference>
<gene>
    <name evidence="4" type="ORF">JKA74_10870</name>
</gene>
<dbReference type="EMBL" id="JAEQBW010000004">
    <property type="protein sequence ID" value="MBK6265540.1"/>
    <property type="molecule type" value="Genomic_DNA"/>
</dbReference>
<evidence type="ECO:0000259" key="3">
    <source>
        <dbReference type="Pfam" id="PF08338"/>
    </source>
</evidence>
<evidence type="ECO:0000256" key="1">
    <source>
        <dbReference type="ARBA" id="ARBA00009353"/>
    </source>
</evidence>
<evidence type="ECO:0000259" key="2">
    <source>
        <dbReference type="Pfam" id="PF01370"/>
    </source>
</evidence>
<feature type="domain" description="NAD-dependent epimerase/dehydratase" evidence="2">
    <location>
        <begin position="5"/>
        <end position="224"/>
    </location>
</feature>
<dbReference type="PANTHER" id="PTHR11092:SF0">
    <property type="entry name" value="EPIMERASE FAMILY PROTEIN SDR39U1"/>
    <property type="match status" value="1"/>
</dbReference>
<dbReference type="InterPro" id="IPR010099">
    <property type="entry name" value="SDR39U1"/>
</dbReference>
<comment type="caution">
    <text evidence="4">The sequence shown here is derived from an EMBL/GenBank/DDBJ whole genome shotgun (WGS) entry which is preliminary data.</text>
</comment>
<dbReference type="NCBIfam" id="TIGR01777">
    <property type="entry name" value="yfcH"/>
    <property type="match status" value="1"/>
</dbReference>